<dbReference type="Proteomes" id="UP000800235">
    <property type="component" value="Unassembled WGS sequence"/>
</dbReference>
<evidence type="ECO:0000313" key="2">
    <source>
        <dbReference type="Proteomes" id="UP000800235"/>
    </source>
</evidence>
<dbReference type="EMBL" id="MU007086">
    <property type="protein sequence ID" value="KAF2422985.1"/>
    <property type="molecule type" value="Genomic_DNA"/>
</dbReference>
<comment type="caution">
    <text evidence="1">The sequence shown here is derived from an EMBL/GenBank/DDBJ whole genome shotgun (WGS) entry which is preliminary data.</text>
</comment>
<proteinExistence type="predicted"/>
<sequence length="229" mass="25627">MTDQFAHVNDLPVFQIYSLNEVEILRKRIQSNLETKWQRQDIIDHMPPPPSSADALTAKVYFELISAMSDCGMSMALKQVNIDKTLANTLGGLDAMDQSFMKEDMTVVYSRWATPSSMSGAPIVVDILAWQKGSNHSKLSGVQVKANTELKIGVNKESAFTVKEGKTWNKSWFRGRDNQLSVFVTTNGKDEVELGQVLGIERNLSTVVLRDLSTRWEAFVVPQASHGKY</sequence>
<dbReference type="AlphaFoldDB" id="A0A9P4TU79"/>
<keyword evidence="2" id="KW-1185">Reference proteome</keyword>
<dbReference type="OrthoDB" id="3793193at2759"/>
<organism evidence="1 2">
    <name type="scientific">Tothia fuscella</name>
    <dbReference type="NCBI Taxonomy" id="1048955"/>
    <lineage>
        <taxon>Eukaryota</taxon>
        <taxon>Fungi</taxon>
        <taxon>Dikarya</taxon>
        <taxon>Ascomycota</taxon>
        <taxon>Pezizomycotina</taxon>
        <taxon>Dothideomycetes</taxon>
        <taxon>Pleosporomycetidae</taxon>
        <taxon>Venturiales</taxon>
        <taxon>Cylindrosympodiaceae</taxon>
        <taxon>Tothia</taxon>
    </lineage>
</organism>
<reference evidence="1" key="1">
    <citation type="journal article" date="2020" name="Stud. Mycol.">
        <title>101 Dothideomycetes genomes: a test case for predicting lifestyles and emergence of pathogens.</title>
        <authorList>
            <person name="Haridas S."/>
            <person name="Albert R."/>
            <person name="Binder M."/>
            <person name="Bloem J."/>
            <person name="Labutti K."/>
            <person name="Salamov A."/>
            <person name="Andreopoulos B."/>
            <person name="Baker S."/>
            <person name="Barry K."/>
            <person name="Bills G."/>
            <person name="Bluhm B."/>
            <person name="Cannon C."/>
            <person name="Castanera R."/>
            <person name="Culley D."/>
            <person name="Daum C."/>
            <person name="Ezra D."/>
            <person name="Gonzalez J."/>
            <person name="Henrissat B."/>
            <person name="Kuo A."/>
            <person name="Liang C."/>
            <person name="Lipzen A."/>
            <person name="Lutzoni F."/>
            <person name="Magnuson J."/>
            <person name="Mondo S."/>
            <person name="Nolan M."/>
            <person name="Ohm R."/>
            <person name="Pangilinan J."/>
            <person name="Park H.-J."/>
            <person name="Ramirez L."/>
            <person name="Alfaro M."/>
            <person name="Sun H."/>
            <person name="Tritt A."/>
            <person name="Yoshinaga Y."/>
            <person name="Zwiers L.-H."/>
            <person name="Turgeon B."/>
            <person name="Goodwin S."/>
            <person name="Spatafora J."/>
            <person name="Crous P."/>
            <person name="Grigoriev I."/>
        </authorList>
    </citation>
    <scope>NUCLEOTIDE SEQUENCE</scope>
    <source>
        <strain evidence="1">CBS 130266</strain>
    </source>
</reference>
<evidence type="ECO:0000313" key="1">
    <source>
        <dbReference type="EMBL" id="KAF2422985.1"/>
    </source>
</evidence>
<accession>A0A9P4TU79</accession>
<name>A0A9P4TU79_9PEZI</name>
<gene>
    <name evidence="1" type="ORF">EJ08DRAFT_462441</name>
</gene>
<protein>
    <submittedName>
        <fullName evidence="1">Uncharacterized protein</fullName>
    </submittedName>
</protein>